<evidence type="ECO:0000313" key="2">
    <source>
        <dbReference type="Proteomes" id="UP001631969"/>
    </source>
</evidence>
<sequence>MSIQKTKGKSQPIPVKKRSAQAAAARSSSVLSVDKPSISSLPSGSRVVGETVSAHLSEYVDRAFRIPIFLSTTNSLNSLQQQFLDRLIQEIEEALLFPRTLPESEQYPETILTSIRRLVMSSYGLLAINFRRFYAQFIKSNVGPAPTTTPFWEGSVYLQIEPSMAFQFGLPILLVRERGTDVGNGIWAGGITPLNIFVEWDSDNQSVEDFFSSVQWREVLANWAAEVRTNYYLRTEPTFGPIK</sequence>
<accession>A0ACC7P127</accession>
<comment type="caution">
    <text evidence="1">The sequence shown here is derived from an EMBL/GenBank/DDBJ whole genome shotgun (WGS) entry which is preliminary data.</text>
</comment>
<proteinExistence type="predicted"/>
<keyword evidence="2" id="KW-1185">Reference proteome</keyword>
<reference evidence="1" key="1">
    <citation type="submission" date="2024-12" db="EMBL/GenBank/DDBJ databases">
        <authorList>
            <person name="Wu N."/>
        </authorList>
    </citation>
    <scope>NUCLEOTIDE SEQUENCE</scope>
    <source>
        <strain evidence="1">P15</strain>
    </source>
</reference>
<dbReference type="EMBL" id="JBJURJ010000011">
    <property type="protein sequence ID" value="MFM9329979.1"/>
    <property type="molecule type" value="Genomic_DNA"/>
</dbReference>
<dbReference type="Proteomes" id="UP001631969">
    <property type="component" value="Unassembled WGS sequence"/>
</dbReference>
<gene>
    <name evidence="1" type="ORF">ACI1P1_16910</name>
</gene>
<name>A0ACC7P127_9BACL</name>
<protein>
    <submittedName>
        <fullName evidence="1">Uncharacterized protein</fullName>
    </submittedName>
</protein>
<evidence type="ECO:0000313" key="1">
    <source>
        <dbReference type="EMBL" id="MFM9329979.1"/>
    </source>
</evidence>
<organism evidence="1 2">
    <name type="scientific">Paenibacillus mesotrionivorans</name>
    <dbReference type="NCBI Taxonomy" id="3160968"/>
    <lineage>
        <taxon>Bacteria</taxon>
        <taxon>Bacillati</taxon>
        <taxon>Bacillota</taxon>
        <taxon>Bacilli</taxon>
        <taxon>Bacillales</taxon>
        <taxon>Paenibacillaceae</taxon>
        <taxon>Paenibacillus</taxon>
    </lineage>
</organism>